<feature type="compositionally biased region" description="Basic and acidic residues" evidence="1">
    <location>
        <begin position="1"/>
        <end position="71"/>
    </location>
</feature>
<dbReference type="RefSeq" id="XP_008073537.1">
    <property type="nucleotide sequence ID" value="XM_008075346.1"/>
</dbReference>
<dbReference type="OrthoDB" id="2357150at2759"/>
<dbReference type="Proteomes" id="UP000011081">
    <property type="component" value="Unassembled WGS sequence"/>
</dbReference>
<dbReference type="SMART" id="SM00160">
    <property type="entry name" value="RanBD"/>
    <property type="match status" value="1"/>
</dbReference>
<sequence>MIIEETEREKNETERQIDSENGSRVEKEGCVKIKEGDKEGCSESVEEGHGEKSKDHNNGECVKEENGEKSGKMNGEVQGGAKQVNVQIKPESASTSSIFDRPAQPVHKGSEFLKERSDALFIEKEGSDVLNKTGSTADTEEDGKIVIFKASCQLFMFSEKTGAIEQRGEGPIYIKKVEKRNLFKLAMVREKIYKLGCNHFIFPIGKLHRHKTSANTFIWLTKSDKCDDDAKSEERTFVVKFGNGEEAVRFEDRYEYAMDENVKMLKSMKK</sequence>
<gene>
    <name evidence="3" type="ORF">VCUG_00516</name>
</gene>
<dbReference type="AlphaFoldDB" id="L2GXD7"/>
<dbReference type="STRING" id="948595.L2GXD7"/>
<accession>L2GXD7</accession>
<dbReference type="GO" id="GO:0005096">
    <property type="term" value="F:GTPase activator activity"/>
    <property type="evidence" value="ECO:0007669"/>
    <property type="project" value="TreeGrafter"/>
</dbReference>
<dbReference type="PANTHER" id="PTHR23138">
    <property type="entry name" value="RAN BINDING PROTEIN"/>
    <property type="match status" value="1"/>
</dbReference>
<feature type="domain" description="RanBD1" evidence="2">
    <location>
        <begin position="139"/>
        <end position="263"/>
    </location>
</feature>
<dbReference type="PANTHER" id="PTHR23138:SF87">
    <property type="entry name" value="E3 SUMO-PROTEIN LIGASE RANBP2"/>
    <property type="match status" value="1"/>
</dbReference>
<dbReference type="EMBL" id="GL877409">
    <property type="protein sequence ID" value="ELA47933.1"/>
    <property type="molecule type" value="Genomic_DNA"/>
</dbReference>
<dbReference type="PROSITE" id="PS50196">
    <property type="entry name" value="RANBD1"/>
    <property type="match status" value="1"/>
</dbReference>
<dbReference type="GeneID" id="19878403"/>
<dbReference type="OMA" id="SANTFIW"/>
<dbReference type="FunCoup" id="L2GXD7">
    <property type="interactions" value="266"/>
</dbReference>
<dbReference type="Pfam" id="PF00638">
    <property type="entry name" value="Ran_BP1"/>
    <property type="match status" value="1"/>
</dbReference>
<dbReference type="VEuPathDB" id="MicrosporidiaDB:VCUG_00516"/>
<evidence type="ECO:0000313" key="3">
    <source>
        <dbReference type="EMBL" id="ELA47933.1"/>
    </source>
</evidence>
<organism evidence="3 4">
    <name type="scientific">Vavraia culicis (isolate floridensis)</name>
    <name type="common">Microsporidian parasite</name>
    <dbReference type="NCBI Taxonomy" id="948595"/>
    <lineage>
        <taxon>Eukaryota</taxon>
        <taxon>Fungi</taxon>
        <taxon>Fungi incertae sedis</taxon>
        <taxon>Microsporidia</taxon>
        <taxon>Pleistophoridae</taxon>
        <taxon>Vavraia</taxon>
    </lineage>
</organism>
<evidence type="ECO:0000313" key="4">
    <source>
        <dbReference type="Proteomes" id="UP000011081"/>
    </source>
</evidence>
<dbReference type="InParanoid" id="L2GXD7"/>
<feature type="region of interest" description="Disordered" evidence="1">
    <location>
        <begin position="1"/>
        <end position="76"/>
    </location>
</feature>
<evidence type="ECO:0000259" key="2">
    <source>
        <dbReference type="PROSITE" id="PS50196"/>
    </source>
</evidence>
<dbReference type="InterPro" id="IPR000156">
    <property type="entry name" value="Ran_bind_dom"/>
</dbReference>
<dbReference type="SUPFAM" id="SSF50729">
    <property type="entry name" value="PH domain-like"/>
    <property type="match status" value="1"/>
</dbReference>
<dbReference type="GO" id="GO:0005737">
    <property type="term" value="C:cytoplasm"/>
    <property type="evidence" value="ECO:0007669"/>
    <property type="project" value="TreeGrafter"/>
</dbReference>
<dbReference type="InterPro" id="IPR011993">
    <property type="entry name" value="PH-like_dom_sf"/>
</dbReference>
<keyword evidence="4" id="KW-1185">Reference proteome</keyword>
<reference evidence="4" key="1">
    <citation type="submission" date="2011-03" db="EMBL/GenBank/DDBJ databases">
        <title>The genome sequence of Vavraia culicis strain floridensis.</title>
        <authorList>
            <consortium name="The Broad Institute Genome Sequencing Platform"/>
            <person name="Cuomo C."/>
            <person name="Becnel J."/>
            <person name="Sanscrainte N."/>
            <person name="Young S.K."/>
            <person name="Zeng Q."/>
            <person name="Gargeya S."/>
            <person name="Fitzgerald M."/>
            <person name="Haas B."/>
            <person name="Abouelleil A."/>
            <person name="Alvarado L."/>
            <person name="Arachchi H.M."/>
            <person name="Berlin A."/>
            <person name="Chapman S.B."/>
            <person name="Gearin G."/>
            <person name="Goldberg J."/>
            <person name="Griggs A."/>
            <person name="Gujja S."/>
            <person name="Hansen M."/>
            <person name="Heiman D."/>
            <person name="Howarth C."/>
            <person name="Larimer J."/>
            <person name="Lui A."/>
            <person name="MacDonald P.J.P."/>
            <person name="McCowen C."/>
            <person name="Montmayeur A."/>
            <person name="Murphy C."/>
            <person name="Neiman D."/>
            <person name="Pearson M."/>
            <person name="Priest M."/>
            <person name="Roberts A."/>
            <person name="Saif S."/>
            <person name="Shea T."/>
            <person name="Sisk P."/>
            <person name="Stolte C."/>
            <person name="Sykes S."/>
            <person name="Wortman J."/>
            <person name="Nusbaum C."/>
            <person name="Birren B."/>
        </authorList>
    </citation>
    <scope>NUCLEOTIDE SEQUENCE [LARGE SCALE GENOMIC DNA]</scope>
    <source>
        <strain evidence="4">floridensis</strain>
    </source>
</reference>
<proteinExistence type="predicted"/>
<dbReference type="InterPro" id="IPR045255">
    <property type="entry name" value="RanBP1-like"/>
</dbReference>
<dbReference type="Gene3D" id="2.30.29.30">
    <property type="entry name" value="Pleckstrin-homology domain (PH domain)/Phosphotyrosine-binding domain (PTB)"/>
    <property type="match status" value="1"/>
</dbReference>
<dbReference type="GO" id="GO:0005643">
    <property type="term" value="C:nuclear pore"/>
    <property type="evidence" value="ECO:0007669"/>
    <property type="project" value="TreeGrafter"/>
</dbReference>
<evidence type="ECO:0000256" key="1">
    <source>
        <dbReference type="SAM" id="MobiDB-lite"/>
    </source>
</evidence>
<name>L2GXD7_VAVCU</name>
<dbReference type="HOGENOM" id="CLU_998143_0_0_1"/>
<protein>
    <recommendedName>
        <fullName evidence="2">RanBD1 domain-containing protein</fullName>
    </recommendedName>
</protein>